<dbReference type="RefSeq" id="WP_227895041.1">
    <property type="nucleotide sequence ID" value="NZ_CP099466.1"/>
</dbReference>
<comment type="caution">
    <text evidence="1">The sequence shown here is derived from an EMBL/GenBank/DDBJ whole genome shotgun (WGS) entry which is preliminary data.</text>
</comment>
<dbReference type="AlphaFoldDB" id="A0A9X1SC34"/>
<dbReference type="Proteomes" id="UP001139158">
    <property type="component" value="Unassembled WGS sequence"/>
</dbReference>
<dbReference type="InterPro" id="IPR036641">
    <property type="entry name" value="HPT_dom_sf"/>
</dbReference>
<dbReference type="Gene3D" id="1.20.120.160">
    <property type="entry name" value="HPT domain"/>
    <property type="match status" value="1"/>
</dbReference>
<accession>A0A9X1SC34</accession>
<keyword evidence="2" id="KW-1185">Reference proteome</keyword>
<dbReference type="GO" id="GO:0000160">
    <property type="term" value="P:phosphorelay signal transduction system"/>
    <property type="evidence" value="ECO:0007669"/>
    <property type="project" value="InterPro"/>
</dbReference>
<evidence type="ECO:0000313" key="1">
    <source>
        <dbReference type="EMBL" id="MCC3297236.1"/>
    </source>
</evidence>
<dbReference type="SUPFAM" id="SSF47226">
    <property type="entry name" value="Histidine-containing phosphotransfer domain, HPT domain"/>
    <property type="match status" value="1"/>
</dbReference>
<reference evidence="1" key="1">
    <citation type="submission" date="2021-10" db="EMBL/GenBank/DDBJ databases">
        <title>Novel species in genus Arthrobacter.</title>
        <authorList>
            <person name="Liu Y."/>
        </authorList>
    </citation>
    <scope>NUCLEOTIDE SEQUENCE</scope>
    <source>
        <strain evidence="1">Zg-Y453</strain>
    </source>
</reference>
<protein>
    <submittedName>
        <fullName evidence="1">Hpt domain-containing protein</fullName>
    </submittedName>
</protein>
<gene>
    <name evidence="1" type="ORF">LJ757_05370</name>
</gene>
<evidence type="ECO:0000313" key="2">
    <source>
        <dbReference type="Proteomes" id="UP001139158"/>
    </source>
</evidence>
<organism evidence="1 2">
    <name type="scientific">Arthrobacter caoxuetaonis</name>
    <dbReference type="NCBI Taxonomy" id="2886935"/>
    <lineage>
        <taxon>Bacteria</taxon>
        <taxon>Bacillati</taxon>
        <taxon>Actinomycetota</taxon>
        <taxon>Actinomycetes</taxon>
        <taxon>Micrococcales</taxon>
        <taxon>Micrococcaceae</taxon>
        <taxon>Arthrobacter</taxon>
    </lineage>
</organism>
<proteinExistence type="predicted"/>
<name>A0A9X1SC34_9MICC</name>
<sequence>MTAVKERQITRTLTSAAALNELSEQMGREAVRQFVGNYIHMWNGRFERLVTALEEPDYPGAMDVVLSIKISSQMAGALRLAGYALIAQDMVRAADHAGLVSLLDPLQRCGEDTVRALSESLSRL</sequence>
<dbReference type="EMBL" id="JAJFZV010000004">
    <property type="protein sequence ID" value="MCC3297236.1"/>
    <property type="molecule type" value="Genomic_DNA"/>
</dbReference>